<dbReference type="PROSITE" id="PS51257">
    <property type="entry name" value="PROKAR_LIPOPROTEIN"/>
    <property type="match status" value="1"/>
</dbReference>
<gene>
    <name evidence="1" type="ORF">VI33_03060</name>
</gene>
<dbReference type="AlphaFoldDB" id="A0A0H4J1V6"/>
<evidence type="ECO:0000313" key="1">
    <source>
        <dbReference type="EMBL" id="AKO65728.1"/>
    </source>
</evidence>
<evidence type="ECO:0008006" key="3">
    <source>
        <dbReference type="Google" id="ProtNLM"/>
    </source>
</evidence>
<protein>
    <recommendedName>
        <fullName evidence="3">Lipoprotein</fullName>
    </recommendedName>
</protein>
<reference evidence="1 2" key="1">
    <citation type="submission" date="2015-03" db="EMBL/GenBank/DDBJ databases">
        <title>Comparative analysis of the OM43 clade including a novel species from Red Sea uncovers genomic and metabolic diversity among marine methylotrophs.</title>
        <authorList>
            <person name="Jimenez-Infante F."/>
            <person name="Ngugi D.K."/>
            <person name="Vinu M."/>
            <person name="Alam I."/>
            <person name="Kamau A."/>
            <person name="Blom J."/>
            <person name="Bajic V.B."/>
            <person name="Stingl U."/>
        </authorList>
    </citation>
    <scope>NUCLEOTIDE SEQUENCE [LARGE SCALE GENOMIC DNA]</scope>
    <source>
        <strain evidence="1 2">MBRSH7</strain>
    </source>
</reference>
<evidence type="ECO:0000313" key="2">
    <source>
        <dbReference type="Proteomes" id="UP000066549"/>
    </source>
</evidence>
<dbReference type="Proteomes" id="UP000066549">
    <property type="component" value="Chromosome"/>
</dbReference>
<proteinExistence type="predicted"/>
<accession>A0A0H4J1V6</accession>
<organism evidence="1 2">
    <name type="scientific">Methylophilales bacterium MBRS-H7</name>
    <dbReference type="NCBI Taxonomy" id="1623450"/>
    <lineage>
        <taxon>Bacteria</taxon>
        <taxon>Pseudomonadati</taxon>
        <taxon>Pseudomonadota</taxon>
        <taxon>Betaproteobacteria</taxon>
        <taxon>Nitrosomonadales</taxon>
        <taxon>OM43 clade</taxon>
    </lineage>
</organism>
<name>A0A0H4J1V6_9PROT</name>
<dbReference type="EMBL" id="CP011002">
    <property type="protein sequence ID" value="AKO65728.1"/>
    <property type="molecule type" value="Genomic_DNA"/>
</dbReference>
<keyword evidence="2" id="KW-1185">Reference proteome</keyword>
<sequence>MKISILILFFMISSCKTISHISKNKIDFERYADTGNSSSFEVLENLESYRPATCSDMSRNPFMTNRYEFKINE</sequence>